<evidence type="ECO:0000313" key="3">
    <source>
        <dbReference type="Proteomes" id="UP000504624"/>
    </source>
</evidence>
<feature type="domain" description="DUF4657" evidence="2">
    <location>
        <begin position="88"/>
        <end position="318"/>
    </location>
</feature>
<dbReference type="AlphaFoldDB" id="A0A6J0I7U5"/>
<proteinExistence type="predicted"/>
<feature type="compositionally biased region" description="Pro residues" evidence="1">
    <location>
        <begin position="108"/>
        <end position="118"/>
    </location>
</feature>
<reference evidence="4" key="1">
    <citation type="submission" date="2025-08" db="UniProtKB">
        <authorList>
            <consortium name="RefSeq"/>
        </authorList>
    </citation>
    <scope>IDENTIFICATION</scope>
</reference>
<protein>
    <submittedName>
        <fullName evidence="4">Uncharacterized protein C8orf58 homolog</fullName>
    </submittedName>
</protein>
<accession>A0A6J0I7U5</accession>
<feature type="region of interest" description="Disordered" evidence="1">
    <location>
        <begin position="35"/>
        <end position="193"/>
    </location>
</feature>
<dbReference type="CTD" id="120497151"/>
<dbReference type="OrthoDB" id="9943553at2759"/>
<evidence type="ECO:0000313" key="4">
    <source>
        <dbReference type="RefSeq" id="XP_017682770.1"/>
    </source>
</evidence>
<evidence type="ECO:0000256" key="1">
    <source>
        <dbReference type="SAM" id="MobiDB-lite"/>
    </source>
</evidence>
<feature type="region of interest" description="Disordered" evidence="1">
    <location>
        <begin position="222"/>
        <end position="302"/>
    </location>
</feature>
<dbReference type="Pfam" id="PF15552">
    <property type="entry name" value="DUF4657"/>
    <property type="match status" value="1"/>
</dbReference>
<feature type="compositionally biased region" description="Pro residues" evidence="1">
    <location>
        <begin position="52"/>
        <end position="61"/>
    </location>
</feature>
<name>A0A6J0I7U5_9PASS</name>
<keyword evidence="3" id="KW-1185">Reference proteome</keyword>
<dbReference type="InterPro" id="IPR027958">
    <property type="entry name" value="DUF4657"/>
</dbReference>
<dbReference type="PANTHER" id="PTHR37336">
    <property type="entry name" value="SIMILAR TO 9930012K11RIK PROTEIN"/>
    <property type="match status" value="1"/>
</dbReference>
<evidence type="ECO:0000259" key="2">
    <source>
        <dbReference type="Pfam" id="PF15552"/>
    </source>
</evidence>
<dbReference type="Proteomes" id="UP000504624">
    <property type="component" value="Unplaced"/>
</dbReference>
<dbReference type="PANTHER" id="PTHR37336:SF1">
    <property type="entry name" value="SIMILAR TO 9930012K11RIK PROTEIN"/>
    <property type="match status" value="1"/>
</dbReference>
<organism evidence="3 4">
    <name type="scientific">Lepidothrix coronata</name>
    <name type="common">blue-crowned manakin</name>
    <dbReference type="NCBI Taxonomy" id="321398"/>
    <lineage>
        <taxon>Eukaryota</taxon>
        <taxon>Metazoa</taxon>
        <taxon>Chordata</taxon>
        <taxon>Craniata</taxon>
        <taxon>Vertebrata</taxon>
        <taxon>Euteleostomi</taxon>
        <taxon>Archelosauria</taxon>
        <taxon>Archosauria</taxon>
        <taxon>Dinosauria</taxon>
        <taxon>Saurischia</taxon>
        <taxon>Theropoda</taxon>
        <taxon>Coelurosauria</taxon>
        <taxon>Aves</taxon>
        <taxon>Neognathae</taxon>
        <taxon>Neoaves</taxon>
        <taxon>Telluraves</taxon>
        <taxon>Australaves</taxon>
        <taxon>Passeriformes</taxon>
        <taxon>Pipridae</taxon>
        <taxon>Lepidothrix</taxon>
    </lineage>
</organism>
<dbReference type="RefSeq" id="XP_017682770.1">
    <property type="nucleotide sequence ID" value="XM_017827281.1"/>
</dbReference>
<feature type="compositionally biased region" description="Low complexity" evidence="1">
    <location>
        <begin position="169"/>
        <end position="180"/>
    </location>
</feature>
<sequence length="323" mass="35472">MWGGSRAVWKRRFSCYGPWETAESCIVRTSASVYRRLQESPRQPPRGMSTRGPPPRPPSSPPAGGRLLKSESEDSGVEMASNEHSPCTPLGSESSFSLDGFAVANPPGEEPGPQPPCTPRSRSASRKLLQAAQRSRRQRCPRQLSRRSASTADLAEPPRDPREPEEPEGAAAPAPGRARPPGSPRDPRAVPDGQGLRYLEHVCQMLERLARLQQDNRILRQQAADARRARPGTLPTREPPRQDSAAWRGEGFRPRSCSDSQAPAPEPCRRMWGHSASSPSLLDPSESGAGAPAPDKDGRSHWDRMKVLLTRLTRRSLRGGRCR</sequence>
<dbReference type="GeneID" id="108503363"/>
<gene>
    <name evidence="4" type="primary">CUNH8orf58</name>
</gene>